<dbReference type="Proteomes" id="UP001494588">
    <property type="component" value="Unassembled WGS sequence"/>
</dbReference>
<dbReference type="RefSeq" id="WP_201646972.1">
    <property type="nucleotide sequence ID" value="NZ_CAJHCS010000001.1"/>
</dbReference>
<dbReference type="EMBL" id="JAZHGC010000006">
    <property type="protein sequence ID" value="MEM5285836.1"/>
    <property type="molecule type" value="Genomic_DNA"/>
</dbReference>
<comment type="caution">
    <text evidence="1">The sequence shown here is derived from an EMBL/GenBank/DDBJ whole genome shotgun (WGS) entry which is preliminary data.</text>
</comment>
<name>A0ABU9Q8T4_9BURK</name>
<gene>
    <name evidence="1" type="ORF">V4C55_08950</name>
</gene>
<keyword evidence="2" id="KW-1185">Reference proteome</keyword>
<dbReference type="InterPro" id="IPR021710">
    <property type="entry name" value="DUF3293"/>
</dbReference>
<dbReference type="Pfam" id="PF11697">
    <property type="entry name" value="DUF3293"/>
    <property type="match status" value="1"/>
</dbReference>
<evidence type="ECO:0000313" key="2">
    <source>
        <dbReference type="Proteomes" id="UP001494588"/>
    </source>
</evidence>
<reference evidence="1 2" key="1">
    <citation type="submission" date="2024-01" db="EMBL/GenBank/DDBJ databases">
        <title>The diversity of rhizobia nodulating Mimosa spp. in eleven states of Brazil covering several biomes is determined by host plant, location, and edaphic factors.</title>
        <authorList>
            <person name="Rouws L."/>
            <person name="Barauna A."/>
            <person name="Beukes C."/>
            <person name="De Faria S.M."/>
            <person name="Gross E."/>
            <person name="Dos Reis Junior F.B."/>
            <person name="Simon M."/>
            <person name="Maluk M."/>
            <person name="Odee D.W."/>
            <person name="Kenicer G."/>
            <person name="Young J.P.W."/>
            <person name="Reis V.M."/>
            <person name="Zilli J."/>
            <person name="James E.K."/>
        </authorList>
    </citation>
    <scope>NUCLEOTIDE SEQUENCE [LARGE SCALE GENOMIC DNA]</scope>
    <source>
        <strain evidence="1 2">JPY77</strain>
    </source>
</reference>
<organism evidence="1 2">
    <name type="scientific">Paraburkholderia sabiae</name>
    <dbReference type="NCBI Taxonomy" id="273251"/>
    <lineage>
        <taxon>Bacteria</taxon>
        <taxon>Pseudomonadati</taxon>
        <taxon>Pseudomonadota</taxon>
        <taxon>Betaproteobacteria</taxon>
        <taxon>Burkholderiales</taxon>
        <taxon>Burkholderiaceae</taxon>
        <taxon>Paraburkholderia</taxon>
    </lineage>
</organism>
<proteinExistence type="predicted"/>
<accession>A0ABU9Q8T4</accession>
<sequence length="142" mass="15435">MFSDSKIPRETIQAYLETEYIAFGDPPTTLRIGETSAALAALHKAYGVNCSAFITGCNPYSEHRTPEFNAERQQALARDLEQLGLVAIDGIGKHPSNDWPGEASFLVPGLSLETAKALATKYGQNAIVWSVEDATPQLVLLR</sequence>
<protein>
    <submittedName>
        <fullName evidence="1">DUF3293 domain-containing protein</fullName>
    </submittedName>
</protein>
<evidence type="ECO:0000313" key="1">
    <source>
        <dbReference type="EMBL" id="MEM5285836.1"/>
    </source>
</evidence>